<protein>
    <submittedName>
        <fullName evidence="1">Uncharacterized protein</fullName>
    </submittedName>
</protein>
<sequence>MPLTILSPGKEAVVEACRAKEITKKFLEGLTPRKAEAQNIIVE</sequence>
<evidence type="ECO:0000313" key="1">
    <source>
        <dbReference type="EMBL" id="SHI05732.1"/>
    </source>
</evidence>
<reference evidence="2" key="1">
    <citation type="submission" date="2016-11" db="EMBL/GenBank/DDBJ databases">
        <authorList>
            <person name="Varghese N."/>
            <person name="Submissions S."/>
        </authorList>
    </citation>
    <scope>NUCLEOTIDE SEQUENCE [LARGE SCALE GENOMIC DNA]</scope>
    <source>
        <strain evidence="2">DSM 15449</strain>
    </source>
</reference>
<proteinExistence type="predicted"/>
<name>A0A1M5Y160_9FIRM</name>
<gene>
    <name evidence="1" type="ORF">SAMN02746098_02184</name>
</gene>
<evidence type="ECO:0000313" key="2">
    <source>
        <dbReference type="Proteomes" id="UP000183954"/>
    </source>
</evidence>
<dbReference type="STRING" id="1121420.SAMN02746098_02184"/>
<organism evidence="1 2">
    <name type="scientific">Desulfosporosinus lacus DSM 15449</name>
    <dbReference type="NCBI Taxonomy" id="1121420"/>
    <lineage>
        <taxon>Bacteria</taxon>
        <taxon>Bacillati</taxon>
        <taxon>Bacillota</taxon>
        <taxon>Clostridia</taxon>
        <taxon>Eubacteriales</taxon>
        <taxon>Desulfitobacteriaceae</taxon>
        <taxon>Desulfosporosinus</taxon>
    </lineage>
</organism>
<dbReference type="EMBL" id="FQXJ01000007">
    <property type="protein sequence ID" value="SHI05732.1"/>
    <property type="molecule type" value="Genomic_DNA"/>
</dbReference>
<dbReference type="RefSeq" id="WP_282433998.1">
    <property type="nucleotide sequence ID" value="NZ_FQXJ01000007.1"/>
</dbReference>
<keyword evidence="2" id="KW-1185">Reference proteome</keyword>
<accession>A0A1M5Y160</accession>
<dbReference type="AlphaFoldDB" id="A0A1M5Y160"/>
<dbReference type="Proteomes" id="UP000183954">
    <property type="component" value="Unassembled WGS sequence"/>
</dbReference>